<accession>A0A069DLR2</accession>
<name>A0A069DLR2_9CNID</name>
<evidence type="ECO:0000313" key="1">
    <source>
        <dbReference type="EMBL" id="JAC84863.1"/>
    </source>
</evidence>
<protein>
    <submittedName>
        <fullName evidence="1">Incomplete protein sequence</fullName>
    </submittedName>
</protein>
<proteinExistence type="evidence at transcript level"/>
<reference evidence="1" key="1">
    <citation type="journal article" date="2014" name="PLoS Genet.">
        <title>Differential Responses to Wnt and PCP Disruption Predict Expression and Developmental Function of Conserved and Novel Genes in a Cnidarian.</title>
        <authorList>
            <person name="Lapebie P."/>
            <person name="Ruggiero A."/>
            <person name="Barreau C."/>
            <person name="Chevalier S."/>
            <person name="Chang P."/>
            <person name="Dru P."/>
            <person name="Houliston E."/>
            <person name="Momose T."/>
        </authorList>
    </citation>
    <scope>NUCLEOTIDE SEQUENCE</scope>
</reference>
<dbReference type="EMBL" id="GBGP01000339">
    <property type="protein sequence ID" value="JAC84863.1"/>
    <property type="molecule type" value="mRNA"/>
</dbReference>
<dbReference type="AlphaFoldDB" id="A0A069DLR2"/>
<feature type="non-terminal residue" evidence="1">
    <location>
        <position position="68"/>
    </location>
</feature>
<sequence length="68" mass="7783">MEGNYGHTATGIKYKSSLACTANNTQILYRPDLSEHYNKIKMKNLIQVTYNSQPIMVVCEPTKFLSKR</sequence>
<organism evidence="1">
    <name type="scientific">Clytia hemisphaerica</name>
    <dbReference type="NCBI Taxonomy" id="252671"/>
    <lineage>
        <taxon>Eukaryota</taxon>
        <taxon>Metazoa</taxon>
        <taxon>Cnidaria</taxon>
        <taxon>Hydrozoa</taxon>
        <taxon>Hydroidolina</taxon>
        <taxon>Leptothecata</taxon>
        <taxon>Obeliida</taxon>
        <taxon>Clytiidae</taxon>
        <taxon>Clytia</taxon>
    </lineage>
</organism>